<evidence type="ECO:0008006" key="4">
    <source>
        <dbReference type="Google" id="ProtNLM"/>
    </source>
</evidence>
<keyword evidence="3" id="KW-1185">Reference proteome</keyword>
<proteinExistence type="predicted"/>
<gene>
    <name evidence="2" type="ORF">DMT42_00810</name>
</gene>
<dbReference type="AlphaFoldDB" id="A0A2U9NW06"/>
<accession>A0A2U9NW06</accession>
<evidence type="ECO:0000313" key="3">
    <source>
        <dbReference type="Proteomes" id="UP000247634"/>
    </source>
</evidence>
<evidence type="ECO:0000256" key="1">
    <source>
        <dbReference type="SAM" id="SignalP"/>
    </source>
</evidence>
<feature type="chain" id="PRO_5016004090" description="DUF3558 domain-containing protein" evidence="1">
    <location>
        <begin position="33"/>
        <end position="185"/>
    </location>
</feature>
<dbReference type="OrthoDB" id="4310322at2"/>
<name>A0A2U9NW06_STRAS</name>
<protein>
    <recommendedName>
        <fullName evidence="4">DUF3558 domain-containing protein</fullName>
    </recommendedName>
</protein>
<dbReference type="KEGG" id="sact:DMT42_00810"/>
<organism evidence="2 3">
    <name type="scientific">Streptomyces actuosus</name>
    <dbReference type="NCBI Taxonomy" id="1885"/>
    <lineage>
        <taxon>Bacteria</taxon>
        <taxon>Bacillati</taxon>
        <taxon>Actinomycetota</taxon>
        <taxon>Actinomycetes</taxon>
        <taxon>Kitasatosporales</taxon>
        <taxon>Streptomycetaceae</taxon>
        <taxon>Streptomyces</taxon>
    </lineage>
</organism>
<reference evidence="2 3" key="1">
    <citation type="submission" date="2018-06" db="EMBL/GenBank/DDBJ databases">
        <title>The complete genome sequence of a nosiheptide producer Streptomyces actuosus ATCC 25421: deducing the ability of producing a new class III lantibiotics.</title>
        <authorList>
            <person name="Liu W."/>
            <person name="Sun F."/>
            <person name="Hu Y."/>
        </authorList>
    </citation>
    <scope>NUCLEOTIDE SEQUENCE [LARGE SCALE GENOMIC DNA]</scope>
    <source>
        <strain evidence="2 3">ATCC 25421</strain>
    </source>
</reference>
<keyword evidence="1" id="KW-0732">Signal</keyword>
<sequence>MFSTPCSASSRAALAVILLLPAAFLGACTALGGDSCQGTEDELERLAAQPLLDAAPAHAAAPANYRGQGVTTACDDDSSGKPWLHADRIYAFPGTRADVIAHYTRAASAAGWQYEHNPSPIAAPDTVEGACWTRTDKGRHLLLDVDFRTDAYSPRPQVSDGIAYEVSIGSTSDGSNDDGEATCWH</sequence>
<dbReference type="Proteomes" id="UP000247634">
    <property type="component" value="Chromosome"/>
</dbReference>
<evidence type="ECO:0000313" key="2">
    <source>
        <dbReference type="EMBL" id="AWT41015.1"/>
    </source>
</evidence>
<feature type="signal peptide" evidence="1">
    <location>
        <begin position="1"/>
        <end position="32"/>
    </location>
</feature>
<dbReference type="EMBL" id="CP029788">
    <property type="protein sequence ID" value="AWT41015.1"/>
    <property type="molecule type" value="Genomic_DNA"/>
</dbReference>